<dbReference type="SUPFAM" id="SSF48179">
    <property type="entry name" value="6-phosphogluconate dehydrogenase C-terminal domain-like"/>
    <property type="match status" value="1"/>
</dbReference>
<keyword evidence="4" id="KW-0101">Branched-chain amino acid catabolism</keyword>
<accession>A0A9P6VIX8</accession>
<dbReference type="PROSITE" id="PS00895">
    <property type="entry name" value="3_HYDROXYISOBUT_DH"/>
    <property type="match status" value="1"/>
</dbReference>
<comment type="caution">
    <text evidence="10">The sequence shown here is derived from an EMBL/GenBank/DDBJ whole genome shotgun (WGS) entry which is preliminary data.</text>
</comment>
<sequence>MGSNTEYADIPKAVYGFIGLGNMGFHMATNLAAKLPPGASLVVCEIVTSTRDRFVSSTKGPISVAENPREIAEKCDIIITMLPVGKHVKEVFCNKTSGLLSAAKRADGILFIECSTIDVPTSQEVGKAVEASGLGRFADAPVSGGPTGAKASTLTFMCGGPDETLAEIKPIVLTMGKTFYNCGGPGAGLMTKQINNYLSGICMLGTAEAMNLGIRCGLDPKVLAGVINASTGRSYNSIDQNPVKGISPNSSANNDFEGGFDIGLCVGVLRMAVDLGKQTGTNLPLSDGLVGTFSQFLKVSDKMEESLPAPAPGQTYATVHALSSGFLTLPEHLFVQPAVEGNKNTVPSLSFLIQHQDHDSGVLTRIVFDLGLRRELQNYPKPLQDHLRTRHPLTTSPDVTESLDLGGLSTREVDLVVLSHVHWDHIGTPTDFPTSHFIVGNGSLELLRSGADPSKTGNHAHYEADLLPFERTTELSPPGQGESTFSNGVDGHETLELLTNSKWQRLAHLPNALDLFQDGSIYIVDAPGHLQGHINILVRTGPKTWVYLAGDACHDRRLLTKELSIATWNNSHGDICCIHVDRRVAEETIERIAALEKFRDQQVEVIMAHDITWLNTEGNKKRFWPNKL</sequence>
<dbReference type="InterPro" id="IPR029154">
    <property type="entry name" value="HIBADH-like_NADP-bd"/>
</dbReference>
<evidence type="ECO:0000313" key="10">
    <source>
        <dbReference type="EMBL" id="KAG0648547.1"/>
    </source>
</evidence>
<dbReference type="AlphaFoldDB" id="A0A9P6VIX8"/>
<keyword evidence="5" id="KW-0560">Oxidoreductase</keyword>
<dbReference type="EC" id="1.1.1.31" evidence="3"/>
<dbReference type="SUPFAM" id="SSF51735">
    <property type="entry name" value="NAD(P)-binding Rossmann-fold domains"/>
    <property type="match status" value="1"/>
</dbReference>
<dbReference type="InterPro" id="IPR002204">
    <property type="entry name" value="3-OH-isobutyrate_DH-rel_CS"/>
</dbReference>
<name>A0A9P6VIX8_9HELO</name>
<dbReference type="InterPro" id="IPR013328">
    <property type="entry name" value="6PGD_dom2"/>
</dbReference>
<reference evidence="10" key="1">
    <citation type="submission" date="2019-07" db="EMBL/GenBank/DDBJ databases">
        <title>Hyphodiscus hymeniophilus genome sequencing and assembly.</title>
        <authorList>
            <person name="Kramer G."/>
            <person name="Nodwell J."/>
        </authorList>
    </citation>
    <scope>NUCLEOTIDE SEQUENCE</scope>
    <source>
        <strain evidence="10">ATCC 34498</strain>
    </source>
</reference>
<dbReference type="GO" id="GO:0005739">
    <property type="term" value="C:mitochondrion"/>
    <property type="evidence" value="ECO:0007669"/>
    <property type="project" value="TreeGrafter"/>
</dbReference>
<dbReference type="GO" id="GO:0051287">
    <property type="term" value="F:NAD binding"/>
    <property type="evidence" value="ECO:0007669"/>
    <property type="project" value="InterPro"/>
</dbReference>
<evidence type="ECO:0000256" key="5">
    <source>
        <dbReference type="ARBA" id="ARBA00023002"/>
    </source>
</evidence>
<dbReference type="PANTHER" id="PTHR22981:SF7">
    <property type="entry name" value="3-HYDROXYISOBUTYRATE DEHYDROGENASE, MITOCHONDRIAL"/>
    <property type="match status" value="1"/>
</dbReference>
<feature type="domain" description="3-hydroxyisobutyrate dehydrogenase-like NAD-binding" evidence="9">
    <location>
        <begin position="186"/>
        <end position="295"/>
    </location>
</feature>
<keyword evidence="11" id="KW-1185">Reference proteome</keyword>
<dbReference type="Pfam" id="PF14833">
    <property type="entry name" value="NAD_binding_11"/>
    <property type="match status" value="1"/>
</dbReference>
<evidence type="ECO:0000256" key="1">
    <source>
        <dbReference type="ARBA" id="ARBA00005109"/>
    </source>
</evidence>
<dbReference type="Pfam" id="PF03446">
    <property type="entry name" value="NAD_binding_2"/>
    <property type="match status" value="1"/>
</dbReference>
<dbReference type="Proteomes" id="UP000785200">
    <property type="component" value="Unassembled WGS sequence"/>
</dbReference>
<comment type="catalytic activity">
    <reaction evidence="7">
        <text>3-hydroxy-2-methylpropanoate + NAD(+) = 2-methyl-3-oxopropanoate + NADH + H(+)</text>
        <dbReference type="Rhea" id="RHEA:17681"/>
        <dbReference type="ChEBI" id="CHEBI:11805"/>
        <dbReference type="ChEBI" id="CHEBI:15378"/>
        <dbReference type="ChEBI" id="CHEBI:57540"/>
        <dbReference type="ChEBI" id="CHEBI:57700"/>
        <dbReference type="ChEBI" id="CHEBI:57945"/>
        <dbReference type="EC" id="1.1.1.31"/>
    </reaction>
</comment>
<dbReference type="InterPro" id="IPR036291">
    <property type="entry name" value="NAD(P)-bd_dom_sf"/>
</dbReference>
<dbReference type="InterPro" id="IPR008927">
    <property type="entry name" value="6-PGluconate_DH-like_C_sf"/>
</dbReference>
<dbReference type="PANTHER" id="PTHR22981">
    <property type="entry name" value="3-HYDROXYISOBUTYRATE DEHYDROGENASE-RELATED"/>
    <property type="match status" value="1"/>
</dbReference>
<keyword evidence="6" id="KW-0520">NAD</keyword>
<protein>
    <recommendedName>
        <fullName evidence="3">3-hydroxyisobutyrate dehydrogenase</fullName>
        <ecNumber evidence="3">1.1.1.31</ecNumber>
    </recommendedName>
</protein>
<dbReference type="SUPFAM" id="SSF56281">
    <property type="entry name" value="Metallo-hydrolase/oxidoreductase"/>
    <property type="match status" value="1"/>
</dbReference>
<evidence type="ECO:0000313" key="11">
    <source>
        <dbReference type="Proteomes" id="UP000785200"/>
    </source>
</evidence>
<evidence type="ECO:0000259" key="9">
    <source>
        <dbReference type="Pfam" id="PF14833"/>
    </source>
</evidence>
<organism evidence="10 11">
    <name type="scientific">Hyphodiscus hymeniophilus</name>
    <dbReference type="NCBI Taxonomy" id="353542"/>
    <lineage>
        <taxon>Eukaryota</taxon>
        <taxon>Fungi</taxon>
        <taxon>Dikarya</taxon>
        <taxon>Ascomycota</taxon>
        <taxon>Pezizomycotina</taxon>
        <taxon>Leotiomycetes</taxon>
        <taxon>Helotiales</taxon>
        <taxon>Hyphodiscaceae</taxon>
        <taxon>Hyphodiscus</taxon>
    </lineage>
</organism>
<dbReference type="GO" id="GO:0050661">
    <property type="term" value="F:NADP binding"/>
    <property type="evidence" value="ECO:0007669"/>
    <property type="project" value="InterPro"/>
</dbReference>
<dbReference type="Gene3D" id="3.60.15.10">
    <property type="entry name" value="Ribonuclease Z/Hydroxyacylglutathione hydrolase-like"/>
    <property type="match status" value="1"/>
</dbReference>
<dbReference type="GO" id="GO:0006574">
    <property type="term" value="P:L-valine catabolic process"/>
    <property type="evidence" value="ECO:0007669"/>
    <property type="project" value="TreeGrafter"/>
</dbReference>
<comment type="pathway">
    <text evidence="1">Amino-acid degradation; L-valine degradation.</text>
</comment>
<gene>
    <name evidence="10" type="ORF">D0Z07_5613</name>
</gene>
<dbReference type="Gene3D" id="1.10.1040.10">
    <property type="entry name" value="N-(1-d-carboxylethyl)-l-norvaline Dehydrogenase, domain 2"/>
    <property type="match status" value="1"/>
</dbReference>
<evidence type="ECO:0000259" key="8">
    <source>
        <dbReference type="Pfam" id="PF03446"/>
    </source>
</evidence>
<dbReference type="GO" id="GO:0008442">
    <property type="term" value="F:3-hydroxyisobutyrate dehydrogenase activity"/>
    <property type="evidence" value="ECO:0007669"/>
    <property type="project" value="UniProtKB-EC"/>
</dbReference>
<dbReference type="Gene3D" id="3.40.50.720">
    <property type="entry name" value="NAD(P)-binding Rossmann-like Domain"/>
    <property type="match status" value="1"/>
</dbReference>
<evidence type="ECO:0000256" key="2">
    <source>
        <dbReference type="ARBA" id="ARBA00006013"/>
    </source>
</evidence>
<feature type="domain" description="6-phosphogluconate dehydrogenase NADP-binding" evidence="8">
    <location>
        <begin position="16"/>
        <end position="182"/>
    </location>
</feature>
<proteinExistence type="inferred from homology"/>
<evidence type="ECO:0000256" key="6">
    <source>
        <dbReference type="ARBA" id="ARBA00023027"/>
    </source>
</evidence>
<dbReference type="InterPro" id="IPR036866">
    <property type="entry name" value="RibonucZ/Hydroxyglut_hydro"/>
</dbReference>
<comment type="similarity">
    <text evidence="2">Belongs to the HIBADH-related family. 3-hydroxyisobutyrate dehydrogenase subfamily.</text>
</comment>
<dbReference type="InterPro" id="IPR006115">
    <property type="entry name" value="6PGDH_NADP-bd"/>
</dbReference>
<evidence type="ECO:0000256" key="7">
    <source>
        <dbReference type="ARBA" id="ARBA00049197"/>
    </source>
</evidence>
<dbReference type="OrthoDB" id="10250730at2759"/>
<evidence type="ECO:0000256" key="3">
    <source>
        <dbReference type="ARBA" id="ARBA00012991"/>
    </source>
</evidence>
<dbReference type="CDD" id="cd07730">
    <property type="entry name" value="metallo-hydrolase-like_MBL-fold"/>
    <property type="match status" value="1"/>
</dbReference>
<dbReference type="EMBL" id="VNKQ01000010">
    <property type="protein sequence ID" value="KAG0648547.1"/>
    <property type="molecule type" value="Genomic_DNA"/>
</dbReference>
<evidence type="ECO:0000256" key="4">
    <source>
        <dbReference type="ARBA" id="ARBA00022456"/>
    </source>
</evidence>